<protein>
    <recommendedName>
        <fullName evidence="3">DUF488 domain-containing protein</fullName>
    </recommendedName>
</protein>
<evidence type="ECO:0000313" key="2">
    <source>
        <dbReference type="Proteomes" id="UP000448292"/>
    </source>
</evidence>
<dbReference type="InterPro" id="IPR007438">
    <property type="entry name" value="DUF488"/>
</dbReference>
<proteinExistence type="predicted"/>
<evidence type="ECO:0008006" key="3">
    <source>
        <dbReference type="Google" id="ProtNLM"/>
    </source>
</evidence>
<dbReference type="Pfam" id="PF04343">
    <property type="entry name" value="DUF488"/>
    <property type="match status" value="1"/>
</dbReference>
<dbReference type="EMBL" id="QMIE01000023">
    <property type="protein sequence ID" value="TVM14541.1"/>
    <property type="molecule type" value="Genomic_DNA"/>
</dbReference>
<name>A0A7M3MAX3_9BACT</name>
<dbReference type="AlphaFoldDB" id="A0A7M3MAX3"/>
<keyword evidence="2" id="KW-1185">Reference proteome</keyword>
<dbReference type="Proteomes" id="UP000448292">
    <property type="component" value="Unassembled WGS sequence"/>
</dbReference>
<organism evidence="1 2">
    <name type="scientific">Oceanidesulfovibrio indonesiensis</name>
    <dbReference type="NCBI Taxonomy" id="54767"/>
    <lineage>
        <taxon>Bacteria</taxon>
        <taxon>Pseudomonadati</taxon>
        <taxon>Thermodesulfobacteriota</taxon>
        <taxon>Desulfovibrionia</taxon>
        <taxon>Desulfovibrionales</taxon>
        <taxon>Desulfovibrionaceae</taxon>
        <taxon>Oceanidesulfovibrio</taxon>
    </lineage>
</organism>
<accession>A0A7M3MAX3</accession>
<evidence type="ECO:0000313" key="1">
    <source>
        <dbReference type="EMBL" id="TVM14541.1"/>
    </source>
</evidence>
<reference evidence="1 2" key="1">
    <citation type="submission" date="2018-06" db="EMBL/GenBank/DDBJ databases">
        <title>Complete genome of Desulfovibrio indonesiensis P37SLT.</title>
        <authorList>
            <person name="Crispim J.S."/>
            <person name="Vidigal P.M.P."/>
            <person name="Silva L.C.F."/>
            <person name="Laguardia C.N."/>
            <person name="Araujo L.C."/>
            <person name="Dias R.S."/>
            <person name="Sousa M.P."/>
            <person name="Paula S.O."/>
            <person name="Silva C."/>
        </authorList>
    </citation>
    <scope>NUCLEOTIDE SEQUENCE [LARGE SCALE GENOMIC DNA]</scope>
    <source>
        <strain evidence="1 2">P37SLT</strain>
    </source>
</reference>
<gene>
    <name evidence="1" type="ORF">DPQ33_17315</name>
</gene>
<comment type="caution">
    <text evidence="1">The sequence shown here is derived from an EMBL/GenBank/DDBJ whole genome shotgun (WGS) entry which is preliminary data.</text>
</comment>
<sequence>METPIMPTNKIGMSYYGKESQFQNPVGITSGIPSGSSLSSNRHAPWLSPPFDISAKFNKGEISYAALKEIYRQLVAIDLEQFRCTIDALFDRFGNGIVLLGCQKNPSKCHRSILAEFINEHTEHQAVEVSEQHQLIEVDYAQIIADNPL</sequence>